<evidence type="ECO:0000256" key="1">
    <source>
        <dbReference type="SAM" id="Phobius"/>
    </source>
</evidence>
<protein>
    <submittedName>
        <fullName evidence="2">Uncharacterized protein</fullName>
    </submittedName>
</protein>
<keyword evidence="1" id="KW-0812">Transmembrane</keyword>
<name>A0A2K3K8V2_TRIPR</name>
<comment type="caution">
    <text evidence="2">The sequence shown here is derived from an EMBL/GenBank/DDBJ whole genome shotgun (WGS) entry which is preliminary data.</text>
</comment>
<reference evidence="2 3" key="2">
    <citation type="journal article" date="2017" name="Front. Plant Sci.">
        <title>Gene Classification and Mining of Molecular Markers Useful in Red Clover (Trifolium pratense) Breeding.</title>
        <authorList>
            <person name="Istvanek J."/>
            <person name="Dluhosova J."/>
            <person name="Dluhos P."/>
            <person name="Patkova L."/>
            <person name="Nedelnik J."/>
            <person name="Repkova J."/>
        </authorList>
    </citation>
    <scope>NUCLEOTIDE SEQUENCE [LARGE SCALE GENOMIC DNA]</scope>
    <source>
        <strain evidence="3">cv. Tatra</strain>
        <tissue evidence="2">Young leaves</tissue>
    </source>
</reference>
<evidence type="ECO:0000313" key="3">
    <source>
        <dbReference type="Proteomes" id="UP000236291"/>
    </source>
</evidence>
<dbReference type="Proteomes" id="UP000236291">
    <property type="component" value="Unassembled WGS sequence"/>
</dbReference>
<keyword evidence="1" id="KW-0472">Membrane</keyword>
<feature type="transmembrane region" description="Helical" evidence="1">
    <location>
        <begin position="37"/>
        <end position="59"/>
    </location>
</feature>
<organism evidence="2 3">
    <name type="scientific">Trifolium pratense</name>
    <name type="common">Red clover</name>
    <dbReference type="NCBI Taxonomy" id="57577"/>
    <lineage>
        <taxon>Eukaryota</taxon>
        <taxon>Viridiplantae</taxon>
        <taxon>Streptophyta</taxon>
        <taxon>Embryophyta</taxon>
        <taxon>Tracheophyta</taxon>
        <taxon>Spermatophyta</taxon>
        <taxon>Magnoliopsida</taxon>
        <taxon>eudicotyledons</taxon>
        <taxon>Gunneridae</taxon>
        <taxon>Pentapetalae</taxon>
        <taxon>rosids</taxon>
        <taxon>fabids</taxon>
        <taxon>Fabales</taxon>
        <taxon>Fabaceae</taxon>
        <taxon>Papilionoideae</taxon>
        <taxon>50 kb inversion clade</taxon>
        <taxon>NPAAA clade</taxon>
        <taxon>Hologalegina</taxon>
        <taxon>IRL clade</taxon>
        <taxon>Trifolieae</taxon>
        <taxon>Trifolium</taxon>
    </lineage>
</organism>
<accession>A0A2K3K8V2</accession>
<proteinExistence type="predicted"/>
<keyword evidence="1" id="KW-1133">Transmembrane helix</keyword>
<feature type="non-terminal residue" evidence="2">
    <location>
        <position position="1"/>
    </location>
</feature>
<dbReference type="EMBL" id="ASHM01149735">
    <property type="protein sequence ID" value="PNX62699.1"/>
    <property type="molecule type" value="Genomic_DNA"/>
</dbReference>
<evidence type="ECO:0000313" key="2">
    <source>
        <dbReference type="EMBL" id="PNX62699.1"/>
    </source>
</evidence>
<gene>
    <name evidence="2" type="ORF">L195_g061272</name>
</gene>
<dbReference type="AlphaFoldDB" id="A0A2K3K8V2"/>
<sequence length="60" mass="6161">AVGGDGGDVGFELGWFKGGKGEAGRTGELGVEGGETWVGKVTGGLLGVSVWVLDIMWFMM</sequence>
<reference evidence="2 3" key="1">
    <citation type="journal article" date="2014" name="Am. J. Bot.">
        <title>Genome assembly and annotation for red clover (Trifolium pratense; Fabaceae).</title>
        <authorList>
            <person name="Istvanek J."/>
            <person name="Jaros M."/>
            <person name="Krenek A."/>
            <person name="Repkova J."/>
        </authorList>
    </citation>
    <scope>NUCLEOTIDE SEQUENCE [LARGE SCALE GENOMIC DNA]</scope>
    <source>
        <strain evidence="3">cv. Tatra</strain>
        <tissue evidence="2">Young leaves</tissue>
    </source>
</reference>